<evidence type="ECO:0000313" key="5">
    <source>
        <dbReference type="Proteomes" id="UP000177382"/>
    </source>
</evidence>
<comment type="caution">
    <text evidence="4">The sequence shown here is derived from an EMBL/GenBank/DDBJ whole genome shotgun (WGS) entry which is preliminary data.</text>
</comment>
<dbReference type="CDD" id="cd02440">
    <property type="entry name" value="AdoMet_MTases"/>
    <property type="match status" value="1"/>
</dbReference>
<dbReference type="GO" id="GO:0008757">
    <property type="term" value="F:S-adenosylmethionine-dependent methyltransferase activity"/>
    <property type="evidence" value="ECO:0007669"/>
    <property type="project" value="InterPro"/>
</dbReference>
<feature type="transmembrane region" description="Helical" evidence="2">
    <location>
        <begin position="245"/>
        <end position="267"/>
    </location>
</feature>
<dbReference type="Pfam" id="PF08241">
    <property type="entry name" value="Methyltransf_11"/>
    <property type="match status" value="1"/>
</dbReference>
<dbReference type="STRING" id="1802485.A2V97_00550"/>
<protein>
    <recommendedName>
        <fullName evidence="3">Methyltransferase type 11 domain-containing protein</fullName>
    </recommendedName>
</protein>
<keyword evidence="1" id="KW-0808">Transferase</keyword>
<evidence type="ECO:0000259" key="3">
    <source>
        <dbReference type="Pfam" id="PF08241"/>
    </source>
</evidence>
<accession>A0A1F7XKC9</accession>
<evidence type="ECO:0000313" key="4">
    <source>
        <dbReference type="EMBL" id="OGM15460.1"/>
    </source>
</evidence>
<feature type="domain" description="Methyltransferase type 11" evidence="3">
    <location>
        <begin position="65"/>
        <end position="159"/>
    </location>
</feature>
<feature type="transmembrane region" description="Helical" evidence="2">
    <location>
        <begin position="214"/>
        <end position="233"/>
    </location>
</feature>
<dbReference type="PANTHER" id="PTHR44068:SF11">
    <property type="entry name" value="GERANYL DIPHOSPHATE 2-C-METHYLTRANSFERASE"/>
    <property type="match status" value="1"/>
</dbReference>
<organism evidence="4 5">
    <name type="scientific">Candidatus Woesebacteria bacterium RBG_16_42_24</name>
    <dbReference type="NCBI Taxonomy" id="1802485"/>
    <lineage>
        <taxon>Bacteria</taxon>
        <taxon>Candidatus Woeseibacteriota</taxon>
    </lineage>
</organism>
<proteinExistence type="predicted"/>
<dbReference type="AlphaFoldDB" id="A0A1F7XKC9"/>
<keyword evidence="2" id="KW-0812">Transmembrane</keyword>
<dbReference type="InterPro" id="IPR029063">
    <property type="entry name" value="SAM-dependent_MTases_sf"/>
</dbReference>
<dbReference type="InterPro" id="IPR013216">
    <property type="entry name" value="Methyltransf_11"/>
</dbReference>
<evidence type="ECO:0000256" key="1">
    <source>
        <dbReference type="ARBA" id="ARBA00022679"/>
    </source>
</evidence>
<dbReference type="PANTHER" id="PTHR44068">
    <property type="entry name" value="ZGC:194242"/>
    <property type="match status" value="1"/>
</dbReference>
<dbReference type="Proteomes" id="UP000177382">
    <property type="component" value="Unassembled WGS sequence"/>
</dbReference>
<dbReference type="EMBL" id="MGFX01000005">
    <property type="protein sequence ID" value="OGM15460.1"/>
    <property type="molecule type" value="Genomic_DNA"/>
</dbReference>
<name>A0A1F7XKC9_9BACT</name>
<evidence type="ECO:0000256" key="2">
    <source>
        <dbReference type="SAM" id="Phobius"/>
    </source>
</evidence>
<sequence>MPKGLTYDALNYSDFQARFYDVNPPLTPWPEILIERGLTLLYKPREIFLKKEIDKLRLKSGDKLLEVGCGQGVFLKRIVKTYGVDAVGVDVSEKSIKYARQNQKGRLVEFVVGDALNLPFQNDSFSVVISFDLLEHIADQEKAVEEMTRVLKPEGLLIIYSLNKRYKYTLDWLREALGFDIFSRAAHKKDLLIDTEFLKRELQEKGMKIADFKLFDAFFVLALDEFIMAMAFVMGKLGLFKKRSLGLIFLGISSFISHFLYPALYLLDYFWLRKNYSLSFIIVCKKYAK</sequence>
<keyword evidence="2" id="KW-0472">Membrane</keyword>
<keyword evidence="2" id="KW-1133">Transmembrane helix</keyword>
<reference evidence="4 5" key="1">
    <citation type="journal article" date="2016" name="Nat. Commun.">
        <title>Thousands of microbial genomes shed light on interconnected biogeochemical processes in an aquifer system.</title>
        <authorList>
            <person name="Anantharaman K."/>
            <person name="Brown C.T."/>
            <person name="Hug L.A."/>
            <person name="Sharon I."/>
            <person name="Castelle C.J."/>
            <person name="Probst A.J."/>
            <person name="Thomas B.C."/>
            <person name="Singh A."/>
            <person name="Wilkins M.J."/>
            <person name="Karaoz U."/>
            <person name="Brodie E.L."/>
            <person name="Williams K.H."/>
            <person name="Hubbard S.S."/>
            <person name="Banfield J.F."/>
        </authorList>
    </citation>
    <scope>NUCLEOTIDE SEQUENCE [LARGE SCALE GENOMIC DNA]</scope>
</reference>
<gene>
    <name evidence="4" type="ORF">A2V97_00550</name>
</gene>
<dbReference type="Gene3D" id="3.40.50.150">
    <property type="entry name" value="Vaccinia Virus protein VP39"/>
    <property type="match status" value="1"/>
</dbReference>
<dbReference type="InterPro" id="IPR050447">
    <property type="entry name" value="Erg6_SMT_methyltransf"/>
</dbReference>
<dbReference type="SUPFAM" id="SSF53335">
    <property type="entry name" value="S-adenosyl-L-methionine-dependent methyltransferases"/>
    <property type="match status" value="1"/>
</dbReference>